<dbReference type="RefSeq" id="WP_196103367.1">
    <property type="nucleotide sequence ID" value="NZ_CP064942.1"/>
</dbReference>
<dbReference type="SUPFAM" id="SSF74853">
    <property type="entry name" value="Lamin A/C globular tail domain"/>
    <property type="match status" value="1"/>
</dbReference>
<protein>
    <submittedName>
        <fullName evidence="2">Hint domain-containing protein</fullName>
    </submittedName>
</protein>
<gene>
    <name evidence="2" type="ORF">I0K15_20705</name>
</gene>
<dbReference type="AlphaFoldDB" id="A0A7S9QCP9"/>
<sequence>MADALRGGIIINEILADPTGSGVSTDTDGDGTARGADEYVELLNTSASAIDVGGLEFWDAQRDNWFTIPDGTILQPGGTLTVIRNARPAGTLPGDGVTDIAFDADFGNGVLNNNRDNVVIYDPDANEFIQATYNNDTLDDPTTGSNYAGFPSDATRVGAGENFGTDIDGRSIQRGPNGNDDFFNDLDSTPGAGNVCFTPGVRIATPTGACPAELLRPGDLVVTRDAGVRAVRWVGGRHLPVEELRAAPHLCPIRISAGALGQGLPRRTLHLSPQHRILRPGPLLELGLAEVLVAARHLVGRPGIRQLAPEEGVHYLHFALDAHHVVFAEGVPAETLHFGAEARRVLGPGQMAELRQVFPDLDLTGRRTARPVLDGLHARLAR</sequence>
<dbReference type="InterPro" id="IPR028992">
    <property type="entry name" value="Hedgehog/Intein_dom"/>
</dbReference>
<dbReference type="SUPFAM" id="SSF51294">
    <property type="entry name" value="Hedgehog/intein (Hint) domain"/>
    <property type="match status" value="1"/>
</dbReference>
<dbReference type="Pfam" id="PF13403">
    <property type="entry name" value="Hint_2"/>
    <property type="match status" value="1"/>
</dbReference>
<evidence type="ECO:0000259" key="1">
    <source>
        <dbReference type="PROSITE" id="PS51841"/>
    </source>
</evidence>
<organism evidence="2 3">
    <name type="scientific">Pontivivens ytuae</name>
    <dbReference type="NCBI Taxonomy" id="2789856"/>
    <lineage>
        <taxon>Bacteria</taxon>
        <taxon>Pseudomonadati</taxon>
        <taxon>Pseudomonadota</taxon>
        <taxon>Alphaproteobacteria</taxon>
        <taxon>Rhodobacterales</taxon>
        <taxon>Paracoccaceae</taxon>
        <taxon>Pontivivens</taxon>
    </lineage>
</organism>
<evidence type="ECO:0000313" key="3">
    <source>
        <dbReference type="Proteomes" id="UP000594800"/>
    </source>
</evidence>
<dbReference type="InterPro" id="IPR036415">
    <property type="entry name" value="Lamin_tail_dom_sf"/>
</dbReference>
<evidence type="ECO:0000313" key="2">
    <source>
        <dbReference type="EMBL" id="QPH54158.1"/>
    </source>
</evidence>
<name>A0A7S9QCP9_9RHOB</name>
<dbReference type="Gene3D" id="2.60.40.1260">
    <property type="entry name" value="Lamin Tail domain"/>
    <property type="match status" value="1"/>
</dbReference>
<dbReference type="InterPro" id="IPR036844">
    <property type="entry name" value="Hint_dom_sf"/>
</dbReference>
<keyword evidence="3" id="KW-1185">Reference proteome</keyword>
<proteinExistence type="predicted"/>
<feature type="domain" description="LTD" evidence="1">
    <location>
        <begin position="1"/>
        <end position="135"/>
    </location>
</feature>
<dbReference type="PROSITE" id="PS51841">
    <property type="entry name" value="LTD"/>
    <property type="match status" value="1"/>
</dbReference>
<reference evidence="2 3" key="1">
    <citation type="submission" date="2020-11" db="EMBL/GenBank/DDBJ databases">
        <title>Description of Pontivivens ytuae sp. nov. isolated from deep sea sediment of Mariana Trench.</title>
        <authorList>
            <person name="Wang Z."/>
            <person name="Sun Q.-L."/>
            <person name="Xu X.-D."/>
            <person name="Tang Y.-Z."/>
            <person name="Zhang J."/>
        </authorList>
    </citation>
    <scope>NUCLEOTIDE SEQUENCE [LARGE SCALE GENOMIC DNA]</scope>
    <source>
        <strain evidence="2 3">MT2928</strain>
    </source>
</reference>
<dbReference type="InterPro" id="IPR001322">
    <property type="entry name" value="Lamin_tail_dom"/>
</dbReference>
<dbReference type="KEGG" id="poz:I0K15_20705"/>
<dbReference type="EMBL" id="CP064942">
    <property type="protein sequence ID" value="QPH54158.1"/>
    <property type="molecule type" value="Genomic_DNA"/>
</dbReference>
<dbReference type="Pfam" id="PF00932">
    <property type="entry name" value="LTD"/>
    <property type="match status" value="1"/>
</dbReference>
<dbReference type="Proteomes" id="UP000594800">
    <property type="component" value="Chromosome"/>
</dbReference>
<accession>A0A7S9QCP9</accession>